<dbReference type="AlphaFoldDB" id="A8S0A4"/>
<gene>
    <name evidence="1" type="ORF">CLOBOL_05624</name>
</gene>
<protein>
    <submittedName>
        <fullName evidence="1">Uncharacterized protein</fullName>
    </submittedName>
</protein>
<sequence>MKIWMQNWMQNWDAISSIFKFSTAIKKVIHTTNAIESQMPLTTS</sequence>
<reference evidence="1 2" key="1">
    <citation type="submission" date="2007-08" db="EMBL/GenBank/DDBJ databases">
        <authorList>
            <person name="Fulton L."/>
            <person name="Clifton S."/>
            <person name="Fulton B."/>
            <person name="Xu J."/>
            <person name="Minx P."/>
            <person name="Pepin K.H."/>
            <person name="Johnson M."/>
            <person name="Thiruvilangam P."/>
            <person name="Bhonagiri V."/>
            <person name="Nash W.E."/>
            <person name="Mardis E.R."/>
            <person name="Wilson R.K."/>
        </authorList>
    </citation>
    <scope>NUCLEOTIDE SEQUENCE [LARGE SCALE GENOMIC DNA]</scope>
    <source>
        <strain evidence="2">ATCC BAA-613 / DSM 15670 / CCUG 46953 / JCM 12243 / WAL 16351</strain>
    </source>
</reference>
<dbReference type="EMBL" id="ABCC02000042">
    <property type="protein sequence ID" value="EDP14017.1"/>
    <property type="molecule type" value="Genomic_DNA"/>
</dbReference>
<proteinExistence type="predicted"/>
<comment type="caution">
    <text evidence="1">The sequence shown here is derived from an EMBL/GenBank/DDBJ whole genome shotgun (WGS) entry which is preliminary data.</text>
</comment>
<reference evidence="1 2" key="2">
    <citation type="submission" date="2007-09" db="EMBL/GenBank/DDBJ databases">
        <title>Draft genome sequence of Clostridium bolteae (ATCC BAA-613).</title>
        <authorList>
            <person name="Sudarsanam P."/>
            <person name="Ley R."/>
            <person name="Guruge J."/>
            <person name="Turnbaugh P.J."/>
            <person name="Mahowald M."/>
            <person name="Liep D."/>
            <person name="Gordon J."/>
        </authorList>
    </citation>
    <scope>NUCLEOTIDE SEQUENCE [LARGE SCALE GENOMIC DNA]</scope>
    <source>
        <strain evidence="2">ATCC BAA-613 / DSM 15670 / CCUG 46953 / JCM 12243 / WAL 16351</strain>
    </source>
</reference>
<dbReference type="Proteomes" id="UP000005396">
    <property type="component" value="Unassembled WGS sequence"/>
</dbReference>
<organism evidence="1 2">
    <name type="scientific">Enterocloster bolteae (strain ATCC BAA-613 / DSM 15670 / CCUG 46953 / JCM 12243 / WAL 16351)</name>
    <name type="common">Clostridium bolteae</name>
    <dbReference type="NCBI Taxonomy" id="411902"/>
    <lineage>
        <taxon>Bacteria</taxon>
        <taxon>Bacillati</taxon>
        <taxon>Bacillota</taxon>
        <taxon>Clostridia</taxon>
        <taxon>Lachnospirales</taxon>
        <taxon>Lachnospiraceae</taxon>
        <taxon>Enterocloster</taxon>
    </lineage>
</organism>
<dbReference type="HOGENOM" id="CLU_3214388_0_0_9"/>
<accession>A8S0A4</accession>
<dbReference type="PaxDb" id="411902-CLOBOL_05624"/>
<evidence type="ECO:0000313" key="1">
    <source>
        <dbReference type="EMBL" id="EDP14017.1"/>
    </source>
</evidence>
<name>A8S0A4_ENTBW</name>
<evidence type="ECO:0000313" key="2">
    <source>
        <dbReference type="Proteomes" id="UP000005396"/>
    </source>
</evidence>